<proteinExistence type="predicted"/>
<feature type="domain" description="Cation channel sperm-associated auxiliary subunit beta N-terminal" evidence="1">
    <location>
        <begin position="48"/>
        <end position="172"/>
    </location>
</feature>
<dbReference type="RefSeq" id="XP_006037463.1">
    <property type="nucleotide sequence ID" value="XM_006037401.1"/>
</dbReference>
<dbReference type="InParanoid" id="A0A1U7S9Y2"/>
<keyword evidence="2" id="KW-1185">Reference proteome</keyword>
<organism evidence="2 3">
    <name type="scientific">Alligator sinensis</name>
    <name type="common">Chinese alligator</name>
    <dbReference type="NCBI Taxonomy" id="38654"/>
    <lineage>
        <taxon>Eukaryota</taxon>
        <taxon>Metazoa</taxon>
        <taxon>Chordata</taxon>
        <taxon>Craniata</taxon>
        <taxon>Vertebrata</taxon>
        <taxon>Euteleostomi</taxon>
        <taxon>Archelosauria</taxon>
        <taxon>Archosauria</taxon>
        <taxon>Crocodylia</taxon>
        <taxon>Alligatoridae</taxon>
        <taxon>Alligatorinae</taxon>
        <taxon>Alligator</taxon>
    </lineage>
</organism>
<evidence type="ECO:0000259" key="1">
    <source>
        <dbReference type="Pfam" id="PF21541"/>
    </source>
</evidence>
<dbReference type="GO" id="GO:0005929">
    <property type="term" value="C:cilium"/>
    <property type="evidence" value="ECO:0007669"/>
    <property type="project" value="TreeGrafter"/>
</dbReference>
<dbReference type="STRING" id="38654.A0A1U7S9Y2"/>
<accession>A0A1U7S9Y2</accession>
<feature type="non-terminal residue" evidence="3">
    <location>
        <position position="225"/>
    </location>
</feature>
<dbReference type="PANTHER" id="PTHR14705">
    <property type="entry name" value="CATION CHANNEL SPERM-ASSOCIATED PROTEIN SUBUNIT BETA"/>
    <property type="match status" value="1"/>
</dbReference>
<dbReference type="InterPro" id="IPR048786">
    <property type="entry name" value="CATSPERB_N"/>
</dbReference>
<dbReference type="GO" id="GO:0036128">
    <property type="term" value="C:CatSper complex"/>
    <property type="evidence" value="ECO:0007669"/>
    <property type="project" value="InterPro"/>
</dbReference>
<dbReference type="eggNOG" id="ENOG502QZ5S">
    <property type="taxonomic scope" value="Eukaryota"/>
</dbReference>
<gene>
    <name evidence="3" type="primary">LOC102369699</name>
</gene>
<dbReference type="Pfam" id="PF21541">
    <property type="entry name" value="CATSPERB_1st"/>
    <property type="match status" value="1"/>
</dbReference>
<name>A0A1U7S9Y2_ALLSI</name>
<dbReference type="InterPro" id="IPR028748">
    <property type="entry name" value="CATSPERB"/>
</dbReference>
<dbReference type="Proteomes" id="UP000189705">
    <property type="component" value="Unplaced"/>
</dbReference>
<dbReference type="GeneID" id="102369699"/>
<sequence length="225" mass="25852">MAFIITVLLKKQINLLAFYIVVGTILKMPNLSVEATHSVKEQKNSSFFCYNEPPDEALKPNVIKLYLTEQNLKISCYVYDVNLEDTLENRRRLLLLYTSAGLTPSIQIFNSTYSKVFYFKMKLEENQTTWTIDIPRQNITYNTDVASIEEWFVNFMMHYGLNKFTTKGTLLDTLREPLLQWQLGEPVSPDEISSLIPYVRGIKLSKRTCANDVALLALVCNGTVE</sequence>
<reference evidence="3" key="1">
    <citation type="submission" date="2025-08" db="UniProtKB">
        <authorList>
            <consortium name="RefSeq"/>
        </authorList>
    </citation>
    <scope>IDENTIFICATION</scope>
</reference>
<dbReference type="KEGG" id="asn:102369699"/>
<dbReference type="PANTHER" id="PTHR14705:SF0">
    <property type="entry name" value="CATION CHANNEL SPERM-ASSOCIATED AUXILIARY SUBUNIT BETA"/>
    <property type="match status" value="1"/>
</dbReference>
<protein>
    <submittedName>
        <fullName evidence="3">Cation channel sperm-associated protein subunit beta-like</fullName>
    </submittedName>
</protein>
<dbReference type="AlphaFoldDB" id="A0A1U7S9Y2"/>
<evidence type="ECO:0000313" key="2">
    <source>
        <dbReference type="Proteomes" id="UP000189705"/>
    </source>
</evidence>
<evidence type="ECO:0000313" key="3">
    <source>
        <dbReference type="RefSeq" id="XP_006037463.1"/>
    </source>
</evidence>